<dbReference type="Pfam" id="PF02517">
    <property type="entry name" value="Rce1-like"/>
    <property type="match status" value="1"/>
</dbReference>
<evidence type="ECO:0000256" key="1">
    <source>
        <dbReference type="SAM" id="Phobius"/>
    </source>
</evidence>
<evidence type="ECO:0000313" key="4">
    <source>
        <dbReference type="Proteomes" id="UP000651120"/>
    </source>
</evidence>
<dbReference type="GO" id="GO:0080120">
    <property type="term" value="P:CAAX-box protein maturation"/>
    <property type="evidence" value="ECO:0007669"/>
    <property type="project" value="UniProtKB-ARBA"/>
</dbReference>
<evidence type="ECO:0000259" key="2">
    <source>
        <dbReference type="Pfam" id="PF02517"/>
    </source>
</evidence>
<evidence type="ECO:0000313" key="3">
    <source>
        <dbReference type="EMBL" id="HII47046.1"/>
    </source>
</evidence>
<sequence>MYLNWGVDYKSSGEQNLFLRAAAITSILALMVLTPRPWGYVAVLVLAYFYRKRAMWRGTAPMWTIYAILIYAIAFAIDFIAVGPPAVVPPWWEAVILAPLAEEYVFRVLPFSALPSPLSWVFAVVIFGVLHKDNPLLASLYGVALSLMYKGGGYPASVALHAFNNCIWWLMAAGGF</sequence>
<accession>A0A832SRS3</accession>
<reference evidence="3" key="1">
    <citation type="journal article" date="2020" name="bioRxiv">
        <title>A rank-normalized archaeal taxonomy based on genome phylogeny resolves widespread incomplete and uneven classifications.</title>
        <authorList>
            <person name="Rinke C."/>
            <person name="Chuvochina M."/>
            <person name="Mussig A.J."/>
            <person name="Chaumeil P.-A."/>
            <person name="Waite D.W."/>
            <person name="Whitman W.B."/>
            <person name="Parks D.H."/>
            <person name="Hugenholtz P."/>
        </authorList>
    </citation>
    <scope>NUCLEOTIDE SEQUENCE</scope>
    <source>
        <strain evidence="3">UBA8839</strain>
    </source>
</reference>
<dbReference type="GO" id="GO:0008237">
    <property type="term" value="F:metallopeptidase activity"/>
    <property type="evidence" value="ECO:0007669"/>
    <property type="project" value="UniProtKB-KW"/>
</dbReference>
<keyword evidence="3" id="KW-0482">Metalloprotease</keyword>
<dbReference type="AlphaFoldDB" id="A0A832SRS3"/>
<dbReference type="EMBL" id="DUJP01000027">
    <property type="protein sequence ID" value="HII47046.1"/>
    <property type="molecule type" value="Genomic_DNA"/>
</dbReference>
<keyword evidence="1" id="KW-0472">Membrane</keyword>
<organism evidence="3 4">
    <name type="scientific">Pyrobaculum aerophilum</name>
    <dbReference type="NCBI Taxonomy" id="13773"/>
    <lineage>
        <taxon>Archaea</taxon>
        <taxon>Thermoproteota</taxon>
        <taxon>Thermoprotei</taxon>
        <taxon>Thermoproteales</taxon>
        <taxon>Thermoproteaceae</taxon>
        <taxon>Pyrobaculum</taxon>
    </lineage>
</organism>
<name>A0A832SRS3_9CREN</name>
<dbReference type="Proteomes" id="UP000651120">
    <property type="component" value="Unassembled WGS sequence"/>
</dbReference>
<dbReference type="InterPro" id="IPR003675">
    <property type="entry name" value="Rce1/LyrA-like_dom"/>
</dbReference>
<keyword evidence="1" id="KW-1133">Transmembrane helix</keyword>
<dbReference type="GO" id="GO:0006508">
    <property type="term" value="P:proteolysis"/>
    <property type="evidence" value="ECO:0007669"/>
    <property type="project" value="UniProtKB-KW"/>
</dbReference>
<proteinExistence type="predicted"/>
<feature type="transmembrane region" description="Helical" evidence="1">
    <location>
        <begin position="62"/>
        <end position="84"/>
    </location>
</feature>
<keyword evidence="1" id="KW-0812">Transmembrane</keyword>
<feature type="domain" description="CAAX prenyl protease 2/Lysostaphin resistance protein A-like" evidence="2">
    <location>
        <begin position="88"/>
        <end position="167"/>
    </location>
</feature>
<dbReference type="GO" id="GO:0004175">
    <property type="term" value="F:endopeptidase activity"/>
    <property type="evidence" value="ECO:0007669"/>
    <property type="project" value="UniProtKB-ARBA"/>
</dbReference>
<keyword evidence="3" id="KW-0378">Hydrolase</keyword>
<feature type="transmembrane region" description="Helical" evidence="1">
    <location>
        <begin position="104"/>
        <end position="130"/>
    </location>
</feature>
<protein>
    <submittedName>
        <fullName evidence="3">CPBP family intramembrane metalloprotease</fullName>
    </submittedName>
</protein>
<feature type="transmembrane region" description="Helical" evidence="1">
    <location>
        <begin position="20"/>
        <end position="50"/>
    </location>
</feature>
<comment type="caution">
    <text evidence="3">The sequence shown here is derived from an EMBL/GenBank/DDBJ whole genome shotgun (WGS) entry which is preliminary data.</text>
</comment>
<gene>
    <name evidence="3" type="ORF">HA333_06260</name>
</gene>
<keyword evidence="3" id="KW-0645">Protease</keyword>